<evidence type="ECO:0000313" key="2">
    <source>
        <dbReference type="Proteomes" id="UP001272987"/>
    </source>
</evidence>
<dbReference type="EMBL" id="JARAWP010000001">
    <property type="protein sequence ID" value="MDX3016745.1"/>
    <property type="molecule type" value="Genomic_DNA"/>
</dbReference>
<sequence length="65" mass="6865">MNDLAPPGYLTAAQTRQALGITAGALRNLVYRGQLTRAGGTERHPWYEAADVAAIAAKRAERAAA</sequence>
<dbReference type="RefSeq" id="WP_010361247.1">
    <property type="nucleotide sequence ID" value="NZ_JARAWP010000001.1"/>
</dbReference>
<name>A0ABU4LM42_9ACTN</name>
<evidence type="ECO:0008006" key="3">
    <source>
        <dbReference type="Google" id="ProtNLM"/>
    </source>
</evidence>
<gene>
    <name evidence="1" type="ORF">PV666_02450</name>
</gene>
<keyword evidence="2" id="KW-1185">Reference proteome</keyword>
<evidence type="ECO:0000313" key="1">
    <source>
        <dbReference type="EMBL" id="MDX3016745.1"/>
    </source>
</evidence>
<reference evidence="1 2" key="1">
    <citation type="journal article" date="2023" name="Microb. Genom.">
        <title>Mesoterricola silvestris gen. nov., sp. nov., Mesoterricola sediminis sp. nov., Geothrix oryzae sp. nov., Geothrix edaphica sp. nov., Geothrix rubra sp. nov., and Geothrix limicola sp. nov., six novel members of Acidobacteriota isolated from soils.</title>
        <authorList>
            <person name="Weisberg A.J."/>
            <person name="Pearce E."/>
            <person name="Kramer C.G."/>
            <person name="Chang J.H."/>
            <person name="Clarke C.R."/>
        </authorList>
    </citation>
    <scope>NUCLEOTIDE SEQUENCE [LARGE SCALE GENOMIC DNA]</scope>
    <source>
        <strain evidence="1 2">NB05-1H</strain>
    </source>
</reference>
<accession>A0ABU4LM42</accession>
<organism evidence="1 2">
    <name type="scientific">Streptomyces acidiscabies</name>
    <dbReference type="NCBI Taxonomy" id="42234"/>
    <lineage>
        <taxon>Bacteria</taxon>
        <taxon>Bacillati</taxon>
        <taxon>Actinomycetota</taxon>
        <taxon>Actinomycetes</taxon>
        <taxon>Kitasatosporales</taxon>
        <taxon>Streptomycetaceae</taxon>
        <taxon>Streptomyces</taxon>
    </lineage>
</organism>
<dbReference type="Proteomes" id="UP001272987">
    <property type="component" value="Unassembled WGS sequence"/>
</dbReference>
<protein>
    <recommendedName>
        <fullName evidence="3">Helix-turn-helix domain-containing protein</fullName>
    </recommendedName>
</protein>
<proteinExistence type="predicted"/>
<comment type="caution">
    <text evidence="1">The sequence shown here is derived from an EMBL/GenBank/DDBJ whole genome shotgun (WGS) entry which is preliminary data.</text>
</comment>